<sequence length="434" mass="48411">MRIAVIGSGIAGNSAAWALSERHDVTLYEKRARPGGHSATVDIDYDGTSMAVDTGFIVYNELNYPNLTALFDHLGVATEASDMSFSFSLDGGVREWSGCNLGTIFGQRRNIVSLRFMWMLREILRFNRMSVADRASGYLSGLSLADYLARRKFSPCFASDYLLPMGAAIWSTPPAHMLAFPAENFIAFFENHRLVNRDRPVWRTVSGGSRTYVERLLSPLQGRVRLATPVAEVTRHKGRVHVRDTSGHEDVFDHVVLASHTDQTLAMLADASPEERNILGAVRYRPNQVYLHRDRALMPRRRRVWASWNYIASSDPDAPYRDASVTYWMNRLQNLPGDKPVFVSLNPVERPREDLTFGTFEYDHPQFDAAAIAAQKALGQIQGNRNTWFCGAWCGYGFHEDGLSAGLSVAEAIGCEIPWRVGADGVARTAEAAE</sequence>
<dbReference type="InterPro" id="IPR036188">
    <property type="entry name" value="FAD/NAD-bd_sf"/>
</dbReference>
<reference evidence="2 3" key="1">
    <citation type="submission" date="2017-08" db="EMBL/GenBank/DDBJ databases">
        <authorList>
            <person name="de Groot N.N."/>
        </authorList>
    </citation>
    <scope>NUCLEOTIDE SEQUENCE [LARGE SCALE GENOMIC DNA]</scope>
    <source>
        <strain evidence="2 3">USBA 352</strain>
    </source>
</reference>
<dbReference type="Gene3D" id="1.10.405.20">
    <property type="match status" value="1"/>
</dbReference>
<proteinExistence type="predicted"/>
<dbReference type="AlphaFoldDB" id="A0A285RRT6"/>
<dbReference type="Proteomes" id="UP000219331">
    <property type="component" value="Unassembled WGS sequence"/>
</dbReference>
<dbReference type="Gene3D" id="3.50.50.60">
    <property type="entry name" value="FAD/NAD(P)-binding domain"/>
    <property type="match status" value="1"/>
</dbReference>
<evidence type="ECO:0000313" key="3">
    <source>
        <dbReference type="Proteomes" id="UP000219331"/>
    </source>
</evidence>
<dbReference type="InterPro" id="IPR050464">
    <property type="entry name" value="Zeta_carotene_desat/Oxidored"/>
</dbReference>
<dbReference type="PANTHER" id="PTHR42923">
    <property type="entry name" value="PROTOPORPHYRINOGEN OXIDASE"/>
    <property type="match status" value="1"/>
</dbReference>
<evidence type="ECO:0000259" key="1">
    <source>
        <dbReference type="Pfam" id="PF01593"/>
    </source>
</evidence>
<dbReference type="Gene3D" id="3.30.70.1990">
    <property type="match status" value="1"/>
</dbReference>
<keyword evidence="3" id="KW-1185">Reference proteome</keyword>
<dbReference type="PANTHER" id="PTHR42923:SF17">
    <property type="entry name" value="AMINE OXIDASE DOMAIN-CONTAINING PROTEIN"/>
    <property type="match status" value="1"/>
</dbReference>
<gene>
    <name evidence="2" type="ORF">SAMN05421512_102211</name>
</gene>
<dbReference type="SUPFAM" id="SSF51905">
    <property type="entry name" value="FAD/NAD(P)-binding domain"/>
    <property type="match status" value="1"/>
</dbReference>
<feature type="domain" description="Amine oxidase" evidence="1">
    <location>
        <begin position="10"/>
        <end position="261"/>
    </location>
</feature>
<dbReference type="OrthoDB" id="20837at2"/>
<dbReference type="Pfam" id="PF01593">
    <property type="entry name" value="Amino_oxidase"/>
    <property type="match status" value="1"/>
</dbReference>
<dbReference type="InterPro" id="IPR002937">
    <property type="entry name" value="Amino_oxidase"/>
</dbReference>
<accession>A0A285RRT6</accession>
<dbReference type="STRING" id="538381.GCA_001696535_03300"/>
<name>A0A285RRT6_9HYPH</name>
<organism evidence="2 3">
    <name type="scientific">Stappia indica</name>
    <dbReference type="NCBI Taxonomy" id="538381"/>
    <lineage>
        <taxon>Bacteria</taxon>
        <taxon>Pseudomonadati</taxon>
        <taxon>Pseudomonadota</taxon>
        <taxon>Alphaproteobacteria</taxon>
        <taxon>Hyphomicrobiales</taxon>
        <taxon>Stappiaceae</taxon>
        <taxon>Stappia</taxon>
    </lineage>
</organism>
<dbReference type="RefSeq" id="WP_097173996.1">
    <property type="nucleotide sequence ID" value="NZ_OBML01000002.1"/>
</dbReference>
<dbReference type="EMBL" id="OBML01000002">
    <property type="protein sequence ID" value="SOB96468.1"/>
    <property type="molecule type" value="Genomic_DNA"/>
</dbReference>
<evidence type="ECO:0000313" key="2">
    <source>
        <dbReference type="EMBL" id="SOB96468.1"/>
    </source>
</evidence>
<protein>
    <recommendedName>
        <fullName evidence="1">Amine oxidase domain-containing protein</fullName>
    </recommendedName>
</protein>
<dbReference type="GO" id="GO:0016491">
    <property type="term" value="F:oxidoreductase activity"/>
    <property type="evidence" value="ECO:0007669"/>
    <property type="project" value="InterPro"/>
</dbReference>